<keyword evidence="3" id="KW-1185">Reference proteome</keyword>
<keyword evidence="1" id="KW-1133">Transmembrane helix</keyword>
<comment type="caution">
    <text evidence="2">The sequence shown here is derived from an EMBL/GenBank/DDBJ whole genome shotgun (WGS) entry which is preliminary data.</text>
</comment>
<protein>
    <submittedName>
        <fullName evidence="2">Uncharacterized protein</fullName>
    </submittedName>
</protein>
<proteinExistence type="predicted"/>
<dbReference type="EMBL" id="SLXV01000004">
    <property type="protein sequence ID" value="TCP70126.1"/>
    <property type="molecule type" value="Genomic_DNA"/>
</dbReference>
<dbReference type="Proteomes" id="UP000294746">
    <property type="component" value="Unassembled WGS sequence"/>
</dbReference>
<gene>
    <name evidence="2" type="ORF">EDD57_104105</name>
</gene>
<evidence type="ECO:0000256" key="1">
    <source>
        <dbReference type="SAM" id="Phobius"/>
    </source>
</evidence>
<reference evidence="2 3" key="1">
    <citation type="submission" date="2019-03" db="EMBL/GenBank/DDBJ databases">
        <title>Genomic Encyclopedia of Type Strains, Phase IV (KMG-IV): sequencing the most valuable type-strain genomes for metagenomic binning, comparative biology and taxonomic classification.</title>
        <authorList>
            <person name="Goeker M."/>
        </authorList>
    </citation>
    <scope>NUCLEOTIDE SEQUENCE [LARGE SCALE GENOMIC DNA]</scope>
    <source>
        <strain evidence="2 3">DSM 46831</strain>
    </source>
</reference>
<name>A0A4R2SBQ7_9BACL</name>
<feature type="transmembrane region" description="Helical" evidence="1">
    <location>
        <begin position="22"/>
        <end position="47"/>
    </location>
</feature>
<organism evidence="2 3">
    <name type="scientific">Baia soyae</name>
    <dbReference type="NCBI Taxonomy" id="1544746"/>
    <lineage>
        <taxon>Bacteria</taxon>
        <taxon>Bacillati</taxon>
        <taxon>Bacillota</taxon>
        <taxon>Bacilli</taxon>
        <taxon>Bacillales</taxon>
        <taxon>Thermoactinomycetaceae</taxon>
        <taxon>Baia</taxon>
    </lineage>
</organism>
<evidence type="ECO:0000313" key="2">
    <source>
        <dbReference type="EMBL" id="TCP70126.1"/>
    </source>
</evidence>
<keyword evidence="1" id="KW-0472">Membrane</keyword>
<dbReference type="AlphaFoldDB" id="A0A4R2SBQ7"/>
<evidence type="ECO:0000313" key="3">
    <source>
        <dbReference type="Proteomes" id="UP000294746"/>
    </source>
</evidence>
<keyword evidence="1" id="KW-0812">Transmembrane</keyword>
<accession>A0A4R2SBQ7</accession>
<sequence length="48" mass="5502">MGSQVHQSHYEVENSEYDFDDFMISASVVGGLFFVIFIGATVMQLLWR</sequence>
<dbReference type="RefSeq" id="WP_165873642.1">
    <property type="nucleotide sequence ID" value="NZ_SLXV01000004.1"/>
</dbReference>